<dbReference type="InterPro" id="IPR036378">
    <property type="entry name" value="FAS1_dom_sf"/>
</dbReference>
<evidence type="ECO:0000259" key="2">
    <source>
        <dbReference type="PROSITE" id="PS50213"/>
    </source>
</evidence>
<dbReference type="InterPro" id="IPR000782">
    <property type="entry name" value="FAS1_domain"/>
</dbReference>
<evidence type="ECO:0000256" key="1">
    <source>
        <dbReference type="ARBA" id="ARBA00022729"/>
    </source>
</evidence>
<dbReference type="Proteomes" id="UP000094569">
    <property type="component" value="Unassembled WGS sequence"/>
</dbReference>
<dbReference type="OrthoDB" id="5551751at2759"/>
<keyword evidence="1" id="KW-0732">Signal</keyword>
<proteinExistence type="predicted"/>
<dbReference type="EMBL" id="JXNT01000002">
    <property type="protein sequence ID" value="ODM21504.1"/>
    <property type="molecule type" value="Genomic_DNA"/>
</dbReference>
<dbReference type="InterPro" id="IPR040200">
    <property type="entry name" value="Mug57-like"/>
</dbReference>
<accession>A0A1E3BKM4</accession>
<sequence length="159" mass="17855">MSNANADGPIIADILSKTRLVNTYASLTREFEAALSHINNPSKNVTILAPRNSAIHNLPHKPWENPEDYERLGEVKAYEGREGKDRAQENLKRFVEAHIVGVCPWREGEEAETLCGKKVRWVREGDKTVIEPGHIEVDHVAEKVSNGEVWVLNGVLDPR</sequence>
<reference evidence="3 4" key="1">
    <citation type="journal article" date="2016" name="BMC Genomics">
        <title>Comparative genomic and transcriptomic analyses of the Fuzhuan brick tea-fermentation fungus Aspergillus cristatus.</title>
        <authorList>
            <person name="Ge Y."/>
            <person name="Wang Y."/>
            <person name="Liu Y."/>
            <person name="Tan Y."/>
            <person name="Ren X."/>
            <person name="Zhang X."/>
            <person name="Hyde K.D."/>
            <person name="Liu Y."/>
            <person name="Liu Z."/>
        </authorList>
    </citation>
    <scope>NUCLEOTIDE SEQUENCE [LARGE SCALE GENOMIC DNA]</scope>
    <source>
        <strain evidence="3 4">GZAAS20.1005</strain>
    </source>
</reference>
<evidence type="ECO:0000313" key="3">
    <source>
        <dbReference type="EMBL" id="ODM21504.1"/>
    </source>
</evidence>
<dbReference type="PANTHER" id="PTHR28156">
    <property type="entry name" value="FAS1 DOMAIN-CONTAINING PROTEIN YDR262W"/>
    <property type="match status" value="1"/>
</dbReference>
<evidence type="ECO:0000313" key="4">
    <source>
        <dbReference type="Proteomes" id="UP000094569"/>
    </source>
</evidence>
<dbReference type="Pfam" id="PF02469">
    <property type="entry name" value="Fasciclin"/>
    <property type="match status" value="1"/>
</dbReference>
<dbReference type="PROSITE" id="PS50213">
    <property type="entry name" value="FAS1"/>
    <property type="match status" value="1"/>
</dbReference>
<protein>
    <recommendedName>
        <fullName evidence="2">FAS1 domain-containing protein</fullName>
    </recommendedName>
</protein>
<organism evidence="3 4">
    <name type="scientific">Aspergillus cristatus</name>
    <name type="common">Chinese Fuzhuan brick tea-fermentation fungus</name>
    <name type="synonym">Eurotium cristatum</name>
    <dbReference type="NCBI Taxonomy" id="573508"/>
    <lineage>
        <taxon>Eukaryota</taxon>
        <taxon>Fungi</taxon>
        <taxon>Dikarya</taxon>
        <taxon>Ascomycota</taxon>
        <taxon>Pezizomycotina</taxon>
        <taxon>Eurotiomycetes</taxon>
        <taxon>Eurotiomycetidae</taxon>
        <taxon>Eurotiales</taxon>
        <taxon>Aspergillaceae</taxon>
        <taxon>Aspergillus</taxon>
        <taxon>Aspergillus subgen. Aspergillus</taxon>
    </lineage>
</organism>
<dbReference type="AlphaFoldDB" id="A0A1E3BKM4"/>
<comment type="caution">
    <text evidence="3">The sequence shown here is derived from an EMBL/GenBank/DDBJ whole genome shotgun (WGS) entry which is preliminary data.</text>
</comment>
<feature type="domain" description="FAS1" evidence="2">
    <location>
        <begin position="8"/>
        <end position="156"/>
    </location>
</feature>
<dbReference type="Gene3D" id="2.30.180.10">
    <property type="entry name" value="FAS1 domain"/>
    <property type="match status" value="1"/>
</dbReference>
<dbReference type="SUPFAM" id="SSF82153">
    <property type="entry name" value="FAS1 domain"/>
    <property type="match status" value="1"/>
</dbReference>
<dbReference type="VEuPathDB" id="FungiDB:SI65_02348"/>
<dbReference type="STRING" id="573508.A0A1E3BKM4"/>
<dbReference type="PANTHER" id="PTHR28156:SF1">
    <property type="entry name" value="FAS1 DOMAIN-CONTAINING PROTEIN YDR262W"/>
    <property type="match status" value="1"/>
</dbReference>
<gene>
    <name evidence="3" type="ORF">SI65_02348</name>
</gene>
<name>A0A1E3BKM4_ASPCR</name>
<keyword evidence="4" id="KW-1185">Reference proteome</keyword>